<dbReference type="PANTHER" id="PTHR30012:SF0">
    <property type="entry name" value="TYPE II SECRETION SYSTEM PROTEIN F-RELATED"/>
    <property type="match status" value="1"/>
</dbReference>
<evidence type="ECO:0000313" key="10">
    <source>
        <dbReference type="Proteomes" id="UP000269199"/>
    </source>
</evidence>
<reference evidence="9 10" key="1">
    <citation type="submission" date="2017-11" db="EMBL/GenBank/DDBJ databases">
        <title>Complete genome sequence of Herbaspirillum rubrisubalbicans DSM 11543.</title>
        <authorList>
            <person name="Chen M."/>
            <person name="An Q."/>
        </authorList>
    </citation>
    <scope>NUCLEOTIDE SEQUENCE [LARGE SCALE GENOMIC DNA]</scope>
    <source>
        <strain evidence="9 10">DSM 11543</strain>
    </source>
</reference>
<protein>
    <submittedName>
        <fullName evidence="9">Type II secretion system protein F</fullName>
    </submittedName>
</protein>
<gene>
    <name evidence="9" type="ORF">RC54_13010</name>
</gene>
<comment type="similarity">
    <text evidence="2">Belongs to the GSP F family.</text>
</comment>
<evidence type="ECO:0000256" key="5">
    <source>
        <dbReference type="ARBA" id="ARBA00022989"/>
    </source>
</evidence>
<keyword evidence="3" id="KW-1003">Cell membrane</keyword>
<feature type="transmembrane region" description="Helical" evidence="7">
    <location>
        <begin position="215"/>
        <end position="235"/>
    </location>
</feature>
<keyword evidence="6 7" id="KW-0472">Membrane</keyword>
<keyword evidence="5 7" id="KW-1133">Transmembrane helix</keyword>
<dbReference type="GO" id="GO:0005886">
    <property type="term" value="C:plasma membrane"/>
    <property type="evidence" value="ECO:0007669"/>
    <property type="project" value="UniProtKB-SubCell"/>
</dbReference>
<feature type="domain" description="Type II secretion system protein GspF" evidence="8">
    <location>
        <begin position="224"/>
        <end position="345"/>
    </location>
</feature>
<dbReference type="InterPro" id="IPR018076">
    <property type="entry name" value="T2SS_GspF_dom"/>
</dbReference>
<evidence type="ECO:0000256" key="2">
    <source>
        <dbReference type="ARBA" id="ARBA00005745"/>
    </source>
</evidence>
<dbReference type="InterPro" id="IPR003004">
    <property type="entry name" value="GspF/PilC"/>
</dbReference>
<organism evidence="9 10">
    <name type="scientific">Herbaspirillum rubrisubalbicans</name>
    <dbReference type="NCBI Taxonomy" id="80842"/>
    <lineage>
        <taxon>Bacteria</taxon>
        <taxon>Pseudomonadati</taxon>
        <taxon>Pseudomonadota</taxon>
        <taxon>Betaproteobacteria</taxon>
        <taxon>Burkholderiales</taxon>
        <taxon>Oxalobacteraceae</taxon>
        <taxon>Herbaspirillum</taxon>
    </lineage>
</organism>
<evidence type="ECO:0000259" key="8">
    <source>
        <dbReference type="Pfam" id="PF00482"/>
    </source>
</evidence>
<feature type="transmembrane region" description="Helical" evidence="7">
    <location>
        <begin position="121"/>
        <end position="142"/>
    </location>
</feature>
<dbReference type="PANTHER" id="PTHR30012">
    <property type="entry name" value="GENERAL SECRETION PATHWAY PROTEIN"/>
    <property type="match status" value="1"/>
</dbReference>
<comment type="subcellular location">
    <subcellularLocation>
        <location evidence="1">Cell membrane</location>
        <topology evidence="1">Multi-pass membrane protein</topology>
    </subcellularLocation>
</comment>
<sequence length="359" mass="40206">MVLRDLNRWWARTQFTATVRLSLYRKIAKMLSHGLPLLKILEELRDRASEHGKKPYEPLAIVLDDCRRMVQNGRLLAEGLDWWVPRSEQMIIMAGEQSGKLEHTLMAVVGVVQAGKKLQGVILGGLAYPLSVLALVIVYIYLFGTRVIPEFTRMIDPSGWHGAARSLYLMSVWVQHWMVYAVLGLLVLLVVLVLSMSRWTGSLRIVVDRLPPYSIYRLMVGCGFLTAFSALQSAGVTVEKSLLRLSAMAQPWLRERLDGALLGVRSGLNCGEALRNAGYQFPSKEVIDDLCVYAEYKGFAEALKLLADEWMEQGVEAISLRMKVLNGFSIITLALVIGWLVTGFFGIQQEIAALTRSVH</sequence>
<evidence type="ECO:0000313" key="9">
    <source>
        <dbReference type="EMBL" id="AYR24689.1"/>
    </source>
</evidence>
<dbReference type="AlphaFoldDB" id="A0AAD0U7S8"/>
<name>A0AAD0U7S8_9BURK</name>
<evidence type="ECO:0000256" key="1">
    <source>
        <dbReference type="ARBA" id="ARBA00004651"/>
    </source>
</evidence>
<proteinExistence type="inferred from homology"/>
<evidence type="ECO:0000256" key="3">
    <source>
        <dbReference type="ARBA" id="ARBA00022475"/>
    </source>
</evidence>
<dbReference type="Gene3D" id="1.20.81.30">
    <property type="entry name" value="Type II secretion system (T2SS), domain F"/>
    <property type="match status" value="1"/>
</dbReference>
<feature type="transmembrane region" description="Helical" evidence="7">
    <location>
        <begin position="177"/>
        <end position="194"/>
    </location>
</feature>
<evidence type="ECO:0000256" key="6">
    <source>
        <dbReference type="ARBA" id="ARBA00023136"/>
    </source>
</evidence>
<dbReference type="InterPro" id="IPR042094">
    <property type="entry name" value="T2SS_GspF_sf"/>
</dbReference>
<accession>A0AAD0U7S8</accession>
<feature type="domain" description="Type II secretion system protein GspF" evidence="8">
    <location>
        <begin position="24"/>
        <end position="145"/>
    </location>
</feature>
<feature type="transmembrane region" description="Helical" evidence="7">
    <location>
        <begin position="328"/>
        <end position="347"/>
    </location>
</feature>
<dbReference type="EMBL" id="CP024996">
    <property type="protein sequence ID" value="AYR24689.1"/>
    <property type="molecule type" value="Genomic_DNA"/>
</dbReference>
<dbReference type="Pfam" id="PF00482">
    <property type="entry name" value="T2SSF"/>
    <property type="match status" value="2"/>
</dbReference>
<evidence type="ECO:0000256" key="4">
    <source>
        <dbReference type="ARBA" id="ARBA00022692"/>
    </source>
</evidence>
<evidence type="ECO:0000256" key="7">
    <source>
        <dbReference type="SAM" id="Phobius"/>
    </source>
</evidence>
<keyword evidence="4 7" id="KW-0812">Transmembrane</keyword>
<dbReference type="Proteomes" id="UP000269199">
    <property type="component" value="Chromosome"/>
</dbReference>